<dbReference type="SUPFAM" id="SSF81822">
    <property type="entry name" value="RuBisCo LSMT C-terminal, substrate-binding domain"/>
    <property type="match status" value="1"/>
</dbReference>
<keyword evidence="3 4" id="KW-0949">S-adenosyl-L-methionine</keyword>
<dbReference type="InterPro" id="IPR015353">
    <property type="entry name" value="Rubisco_LSMT_subst-bd"/>
</dbReference>
<keyword evidence="1 4" id="KW-0489">Methyltransferase</keyword>
<reference evidence="6 7" key="1">
    <citation type="journal article" date="2023" name="Nucleic Acids Res.">
        <title>The hologenome of Daphnia magna reveals possible DNA methylation and microbiome-mediated evolution of the host genome.</title>
        <authorList>
            <person name="Chaturvedi A."/>
            <person name="Li X."/>
            <person name="Dhandapani V."/>
            <person name="Marshall H."/>
            <person name="Kissane S."/>
            <person name="Cuenca-Cambronero M."/>
            <person name="Asole G."/>
            <person name="Calvet F."/>
            <person name="Ruiz-Romero M."/>
            <person name="Marangio P."/>
            <person name="Guigo R."/>
            <person name="Rago D."/>
            <person name="Mirbahai L."/>
            <person name="Eastwood N."/>
            <person name="Colbourne J.K."/>
            <person name="Zhou J."/>
            <person name="Mallon E."/>
            <person name="Orsini L."/>
        </authorList>
    </citation>
    <scope>NUCLEOTIDE SEQUENCE [LARGE SCALE GENOMIC DNA]</scope>
    <source>
        <strain evidence="6">LRV0_1</strain>
    </source>
</reference>
<evidence type="ECO:0000313" key="7">
    <source>
        <dbReference type="Proteomes" id="UP001234178"/>
    </source>
</evidence>
<feature type="domain" description="Rubisco LSMT substrate-binding" evidence="5">
    <location>
        <begin position="222"/>
        <end position="296"/>
    </location>
</feature>
<dbReference type="InterPro" id="IPR046341">
    <property type="entry name" value="SET_dom_sf"/>
</dbReference>
<comment type="similarity">
    <text evidence="4">Belongs to the class V-like SAM-binding methyltransferase superfamily. SETD3 actin-histidine methyltransferase family.</text>
</comment>
<dbReference type="EC" id="2.1.1.85" evidence="4"/>
<dbReference type="Gene3D" id="3.90.1410.10">
    <property type="entry name" value="set domain protein methyltransferase, domain 1"/>
    <property type="match status" value="1"/>
</dbReference>
<dbReference type="InterPro" id="IPR036464">
    <property type="entry name" value="Rubisco_LSMT_subst-bd_sf"/>
</dbReference>
<dbReference type="Proteomes" id="UP001234178">
    <property type="component" value="Unassembled WGS sequence"/>
</dbReference>
<dbReference type="Pfam" id="PF09273">
    <property type="entry name" value="Rubis-subs-bind"/>
    <property type="match status" value="2"/>
</dbReference>
<dbReference type="PANTHER" id="PTHR13271">
    <property type="entry name" value="UNCHARACTERIZED PUTATIVE METHYLTRANSFERASE"/>
    <property type="match status" value="1"/>
</dbReference>
<dbReference type="SUPFAM" id="SSF82199">
    <property type="entry name" value="SET domain"/>
    <property type="match status" value="1"/>
</dbReference>
<dbReference type="Gene3D" id="3.90.1420.10">
    <property type="entry name" value="Rubisco LSMT, substrate-binding domain"/>
    <property type="match status" value="1"/>
</dbReference>
<evidence type="ECO:0000256" key="4">
    <source>
        <dbReference type="PROSITE-ProRule" id="PRU00898"/>
    </source>
</evidence>
<feature type="domain" description="Rubisco LSMT substrate-binding" evidence="5">
    <location>
        <begin position="143"/>
        <end position="220"/>
    </location>
</feature>
<dbReference type="PROSITE" id="PS51565">
    <property type="entry name" value="SAM_MT85_SETD3"/>
    <property type="match status" value="1"/>
</dbReference>
<evidence type="ECO:0000259" key="5">
    <source>
        <dbReference type="Pfam" id="PF09273"/>
    </source>
</evidence>
<organism evidence="6 7">
    <name type="scientific">Daphnia magna</name>
    <dbReference type="NCBI Taxonomy" id="35525"/>
    <lineage>
        <taxon>Eukaryota</taxon>
        <taxon>Metazoa</taxon>
        <taxon>Ecdysozoa</taxon>
        <taxon>Arthropoda</taxon>
        <taxon>Crustacea</taxon>
        <taxon>Branchiopoda</taxon>
        <taxon>Diplostraca</taxon>
        <taxon>Cladocera</taxon>
        <taxon>Anomopoda</taxon>
        <taxon>Daphniidae</taxon>
        <taxon>Daphnia</taxon>
    </lineage>
</organism>
<dbReference type="InterPro" id="IPR025785">
    <property type="entry name" value="SETD3"/>
</dbReference>
<gene>
    <name evidence="6" type="ORF">OUZ56_027680</name>
</gene>
<comment type="catalytic activity">
    <reaction evidence="4">
        <text>L-histidyl-[protein] + S-adenosyl-L-methionine = N(tele)-methyl-L-histidyl-[protein] + S-adenosyl-L-homocysteine + H(+)</text>
        <dbReference type="Rhea" id="RHEA:19369"/>
        <dbReference type="Rhea" id="RHEA-COMP:9745"/>
        <dbReference type="Rhea" id="RHEA-COMP:11600"/>
        <dbReference type="ChEBI" id="CHEBI:15378"/>
        <dbReference type="ChEBI" id="CHEBI:16367"/>
        <dbReference type="ChEBI" id="CHEBI:29979"/>
        <dbReference type="ChEBI" id="CHEBI:57856"/>
        <dbReference type="ChEBI" id="CHEBI:59789"/>
        <dbReference type="EC" id="2.1.1.85"/>
    </reaction>
</comment>
<dbReference type="EMBL" id="JAOYFB010000040">
    <property type="protein sequence ID" value="KAK4035592.1"/>
    <property type="molecule type" value="Genomic_DNA"/>
</dbReference>
<accession>A0ABR0B1L9</accession>
<comment type="caution">
    <text evidence="6">The sequence shown here is derived from an EMBL/GenBank/DDBJ whole genome shotgun (WGS) entry which is preliminary data.</text>
</comment>
<name>A0ABR0B1L9_9CRUS</name>
<proteinExistence type="inferred from homology"/>
<dbReference type="PANTHER" id="PTHR13271:SF47">
    <property type="entry name" value="ACTIN-HISTIDINE N-METHYLTRANSFERASE"/>
    <property type="match status" value="1"/>
</dbReference>
<protein>
    <recommendedName>
        <fullName evidence="4">protein-histidine N-methyltransferase</fullName>
        <ecNumber evidence="4">2.1.1.85</ecNumber>
    </recommendedName>
</protein>
<evidence type="ECO:0000313" key="6">
    <source>
        <dbReference type="EMBL" id="KAK4035592.1"/>
    </source>
</evidence>
<evidence type="ECO:0000256" key="3">
    <source>
        <dbReference type="ARBA" id="ARBA00022691"/>
    </source>
</evidence>
<sequence>MICLCPCFLLDIMHNGTKIFKNFLSLLYSFNRWAVSTVMTRQNLIPSQEEIVEGDGKEKQLVPLVNALIPLWDFCNHQDGQFSTDFHPESRRTVCQAGRDFGAGEQVFIFYGTRTCAEQLIHNGFVDTNNSHDALTLKIGLSKSDPLAGQRAALLCKLHILSDEKISGPIAFQLKAGPQPVDGQLLAFLRLFCMTKDSLGKNFDLQCVMTSCNEEKWLAVADRWLQSDNASNLMHEECGIETEVDDKSWSFLKARCQLLLQLYPTTKEADLKMLEEDLIPHRRMCVLLRLAEKRILLSAIECAGQRIKK</sequence>
<keyword evidence="2 4" id="KW-0808">Transferase</keyword>
<keyword evidence="7" id="KW-1185">Reference proteome</keyword>
<dbReference type="InterPro" id="IPR050600">
    <property type="entry name" value="SETD3_SETD6_MTase"/>
</dbReference>
<evidence type="ECO:0000256" key="2">
    <source>
        <dbReference type="ARBA" id="ARBA00022679"/>
    </source>
</evidence>
<evidence type="ECO:0000256" key="1">
    <source>
        <dbReference type="ARBA" id="ARBA00022603"/>
    </source>
</evidence>